<sequence length="164" mass="15954">MSEITREPSRFGIAVAAGFGLLAVAATGIVVPTGAAAAGIGLVVLLVGLALPSQRLITNGAGIVLLGVLYAGYTGAPAAPLLVAALTGVLAWDAASNAVSVGEQLGKESSTFRGEVVHVASSFLAGTVAVAVGYAVYLAAAGGQPMAAVFLLVVGAVALVNALR</sequence>
<evidence type="ECO:0000313" key="3">
    <source>
        <dbReference type="Proteomes" id="UP000823736"/>
    </source>
</evidence>
<evidence type="ECO:0000256" key="1">
    <source>
        <dbReference type="SAM" id="Phobius"/>
    </source>
</evidence>
<keyword evidence="1" id="KW-1133">Transmembrane helix</keyword>
<feature type="transmembrane region" description="Helical" evidence="1">
    <location>
        <begin position="56"/>
        <end position="73"/>
    </location>
</feature>
<keyword evidence="1" id="KW-0472">Membrane</keyword>
<keyword evidence="3" id="KW-1185">Reference proteome</keyword>
<proteinExistence type="predicted"/>
<feature type="transmembrane region" description="Helical" evidence="1">
    <location>
        <begin position="12"/>
        <end position="29"/>
    </location>
</feature>
<accession>A0A8T4GVA2</accession>
<dbReference type="Pfam" id="PF24363">
    <property type="entry name" value="DUF7519"/>
    <property type="match status" value="1"/>
</dbReference>
<dbReference type="EMBL" id="JAGGLC010000001">
    <property type="protein sequence ID" value="MBP1986340.1"/>
    <property type="molecule type" value="Genomic_DNA"/>
</dbReference>
<dbReference type="RefSeq" id="WP_209490628.1">
    <property type="nucleotide sequence ID" value="NZ_JAGGLC010000001.1"/>
</dbReference>
<dbReference type="AlphaFoldDB" id="A0A8T4GVA2"/>
<name>A0A8T4GVA2_9EURY</name>
<gene>
    <name evidence="2" type="ORF">J2753_000813</name>
</gene>
<reference evidence="2" key="1">
    <citation type="submission" date="2021-03" db="EMBL/GenBank/DDBJ databases">
        <title>Genomic Encyclopedia of Type Strains, Phase IV (KMG-IV): sequencing the most valuable type-strain genomes for metagenomic binning, comparative biology and taxonomic classification.</title>
        <authorList>
            <person name="Goeker M."/>
        </authorList>
    </citation>
    <scope>NUCLEOTIDE SEQUENCE</scope>
    <source>
        <strain evidence="2">DSM 26232</strain>
    </source>
</reference>
<dbReference type="OrthoDB" id="308469at2157"/>
<feature type="transmembrane region" description="Helical" evidence="1">
    <location>
        <begin position="116"/>
        <end position="140"/>
    </location>
</feature>
<organism evidence="2 3">
    <name type="scientific">Halolamina salifodinae</name>
    <dbReference type="NCBI Taxonomy" id="1202767"/>
    <lineage>
        <taxon>Archaea</taxon>
        <taxon>Methanobacteriati</taxon>
        <taxon>Methanobacteriota</taxon>
        <taxon>Stenosarchaea group</taxon>
        <taxon>Halobacteria</taxon>
        <taxon>Halobacteriales</taxon>
        <taxon>Haloferacaceae</taxon>
    </lineage>
</organism>
<dbReference type="InterPro" id="IPR055941">
    <property type="entry name" value="DUF7519"/>
</dbReference>
<feature type="transmembrane region" description="Helical" evidence="1">
    <location>
        <begin position="146"/>
        <end position="163"/>
    </location>
</feature>
<evidence type="ECO:0000313" key="2">
    <source>
        <dbReference type="EMBL" id="MBP1986340.1"/>
    </source>
</evidence>
<keyword evidence="1" id="KW-0812">Transmembrane</keyword>
<protein>
    <submittedName>
        <fullName evidence="2">Uncharacterized protein</fullName>
    </submittedName>
</protein>
<dbReference type="Proteomes" id="UP000823736">
    <property type="component" value="Unassembled WGS sequence"/>
</dbReference>
<comment type="caution">
    <text evidence="2">The sequence shown here is derived from an EMBL/GenBank/DDBJ whole genome shotgun (WGS) entry which is preliminary data.</text>
</comment>